<keyword evidence="4 7" id="KW-0689">Ribosomal protein</keyword>
<dbReference type="Proteomes" id="UP000696931">
    <property type="component" value="Unassembled WGS sequence"/>
</dbReference>
<dbReference type="Gene3D" id="3.30.70.60">
    <property type="match status" value="1"/>
</dbReference>
<dbReference type="PANTHER" id="PTHR21011">
    <property type="entry name" value="MITOCHONDRIAL 28S RIBOSOMAL PROTEIN S6"/>
    <property type="match status" value="1"/>
</dbReference>
<dbReference type="GO" id="GO:0005840">
    <property type="term" value="C:ribosome"/>
    <property type="evidence" value="ECO:0007669"/>
    <property type="project" value="UniProtKB-KW"/>
</dbReference>
<evidence type="ECO:0000256" key="4">
    <source>
        <dbReference type="ARBA" id="ARBA00022980"/>
    </source>
</evidence>
<reference evidence="8" key="1">
    <citation type="submission" date="2020-07" db="EMBL/GenBank/DDBJ databases">
        <title>Huge and variable diversity of episymbiotic CPR bacteria and DPANN archaea in groundwater ecosystems.</title>
        <authorList>
            <person name="He C.Y."/>
            <person name="Keren R."/>
            <person name="Whittaker M."/>
            <person name="Farag I.F."/>
            <person name="Doudna J."/>
            <person name="Cate J.H.D."/>
            <person name="Banfield J.F."/>
        </authorList>
    </citation>
    <scope>NUCLEOTIDE SEQUENCE</scope>
    <source>
        <strain evidence="8">NC_groundwater_1813_Pr3_B-0.1um_71_17</strain>
    </source>
</reference>
<dbReference type="InterPro" id="IPR020814">
    <property type="entry name" value="Ribosomal_S6_plastid/chlpt"/>
</dbReference>
<evidence type="ECO:0000313" key="9">
    <source>
        <dbReference type="Proteomes" id="UP000696931"/>
    </source>
</evidence>
<keyword evidence="3 7" id="KW-0694">RNA-binding</keyword>
<keyword evidence="2 7" id="KW-0699">rRNA-binding</keyword>
<proteinExistence type="inferred from homology"/>
<dbReference type="PROSITE" id="PS01048">
    <property type="entry name" value="RIBOSOMAL_S6"/>
    <property type="match status" value="1"/>
</dbReference>
<dbReference type="GO" id="GO:0070181">
    <property type="term" value="F:small ribosomal subunit rRNA binding"/>
    <property type="evidence" value="ECO:0007669"/>
    <property type="project" value="TreeGrafter"/>
</dbReference>
<comment type="function">
    <text evidence="7">Binds together with bS18 to 16S ribosomal RNA.</text>
</comment>
<name>A0A933SCI7_UNCEI</name>
<dbReference type="CDD" id="cd00473">
    <property type="entry name" value="bS6"/>
    <property type="match status" value="1"/>
</dbReference>
<dbReference type="AlphaFoldDB" id="A0A933SCI7"/>
<comment type="caution">
    <text evidence="8">The sequence shown here is derived from an EMBL/GenBank/DDBJ whole genome shotgun (WGS) entry which is preliminary data.</text>
</comment>
<dbReference type="EMBL" id="JACRIW010000079">
    <property type="protein sequence ID" value="MBI5170026.1"/>
    <property type="molecule type" value="Genomic_DNA"/>
</dbReference>
<evidence type="ECO:0000256" key="2">
    <source>
        <dbReference type="ARBA" id="ARBA00022730"/>
    </source>
</evidence>
<gene>
    <name evidence="7 8" type="primary">rpsF</name>
    <name evidence="8" type="ORF">HZA61_11095</name>
</gene>
<organism evidence="8 9">
    <name type="scientific">Eiseniibacteriota bacterium</name>
    <dbReference type="NCBI Taxonomy" id="2212470"/>
    <lineage>
        <taxon>Bacteria</taxon>
        <taxon>Candidatus Eiseniibacteriota</taxon>
    </lineage>
</organism>
<dbReference type="SUPFAM" id="SSF54995">
    <property type="entry name" value="Ribosomal protein S6"/>
    <property type="match status" value="1"/>
</dbReference>
<dbReference type="Pfam" id="PF01250">
    <property type="entry name" value="Ribosomal_S6"/>
    <property type="match status" value="1"/>
</dbReference>
<comment type="similarity">
    <text evidence="1 7">Belongs to the bacterial ribosomal protein bS6 family.</text>
</comment>
<dbReference type="GO" id="GO:0005737">
    <property type="term" value="C:cytoplasm"/>
    <property type="evidence" value="ECO:0007669"/>
    <property type="project" value="UniProtKB-ARBA"/>
</dbReference>
<evidence type="ECO:0000256" key="1">
    <source>
        <dbReference type="ARBA" id="ARBA00009512"/>
    </source>
</evidence>
<sequence length="118" mass="13249">MTKYETVYVLDPSFDENAANEEADRVAGWMKDLGGEVVEVQKWGKRRLAYEINKKRDGVYTLFVWNGQGTMVKEVERRLRLNESVMRVLTTMYVSPELTQGVPEGEAVGAGADGGDDE</sequence>
<evidence type="ECO:0000256" key="3">
    <source>
        <dbReference type="ARBA" id="ARBA00022884"/>
    </source>
</evidence>
<keyword evidence="5 7" id="KW-0687">Ribonucleoprotein</keyword>
<dbReference type="NCBIfam" id="TIGR00166">
    <property type="entry name" value="S6"/>
    <property type="match status" value="1"/>
</dbReference>
<dbReference type="InterPro" id="IPR014717">
    <property type="entry name" value="Transl_elong_EF1B/ribsomal_bS6"/>
</dbReference>
<evidence type="ECO:0000256" key="7">
    <source>
        <dbReference type="HAMAP-Rule" id="MF_00360"/>
    </source>
</evidence>
<dbReference type="GO" id="GO:0003735">
    <property type="term" value="F:structural constituent of ribosome"/>
    <property type="evidence" value="ECO:0007669"/>
    <property type="project" value="InterPro"/>
</dbReference>
<protein>
    <recommendedName>
        <fullName evidence="6 7">Small ribosomal subunit protein bS6</fullName>
    </recommendedName>
</protein>
<dbReference type="InterPro" id="IPR020815">
    <property type="entry name" value="Ribosomal_bS6_CS"/>
</dbReference>
<evidence type="ECO:0000256" key="6">
    <source>
        <dbReference type="ARBA" id="ARBA00035294"/>
    </source>
</evidence>
<dbReference type="HAMAP" id="MF_00360">
    <property type="entry name" value="Ribosomal_bS6"/>
    <property type="match status" value="1"/>
</dbReference>
<dbReference type="GO" id="GO:1990904">
    <property type="term" value="C:ribonucleoprotein complex"/>
    <property type="evidence" value="ECO:0007669"/>
    <property type="project" value="UniProtKB-KW"/>
</dbReference>
<dbReference type="GO" id="GO:0006412">
    <property type="term" value="P:translation"/>
    <property type="evidence" value="ECO:0007669"/>
    <property type="project" value="UniProtKB-UniRule"/>
</dbReference>
<evidence type="ECO:0000313" key="8">
    <source>
        <dbReference type="EMBL" id="MBI5170026.1"/>
    </source>
</evidence>
<accession>A0A933SCI7</accession>
<dbReference type="PANTHER" id="PTHR21011:SF1">
    <property type="entry name" value="SMALL RIBOSOMAL SUBUNIT PROTEIN BS6M"/>
    <property type="match status" value="1"/>
</dbReference>
<dbReference type="InterPro" id="IPR035980">
    <property type="entry name" value="Ribosomal_bS6_sf"/>
</dbReference>
<dbReference type="InterPro" id="IPR000529">
    <property type="entry name" value="Ribosomal_bS6"/>
</dbReference>
<evidence type="ECO:0000256" key="5">
    <source>
        <dbReference type="ARBA" id="ARBA00023274"/>
    </source>
</evidence>